<dbReference type="EMBL" id="FTNR01000015">
    <property type="protein sequence ID" value="SIS16111.1"/>
    <property type="molecule type" value="Genomic_DNA"/>
</dbReference>
<dbReference type="InterPro" id="IPR013610">
    <property type="entry name" value="ArdC_N"/>
</dbReference>
<protein>
    <recommendedName>
        <fullName evidence="1">N-terminal domain-containing protein</fullName>
    </recommendedName>
</protein>
<evidence type="ECO:0000313" key="2">
    <source>
        <dbReference type="EMBL" id="SIS16111.1"/>
    </source>
</evidence>
<name>A0A1N7GU41_9EURY</name>
<evidence type="ECO:0000313" key="3">
    <source>
        <dbReference type="Proteomes" id="UP000185936"/>
    </source>
</evidence>
<organism evidence="2 3">
    <name type="scientific">Natronorubrum thiooxidans</name>
    <dbReference type="NCBI Taxonomy" id="308853"/>
    <lineage>
        <taxon>Archaea</taxon>
        <taxon>Methanobacteriati</taxon>
        <taxon>Methanobacteriota</taxon>
        <taxon>Stenosarchaea group</taxon>
        <taxon>Halobacteria</taxon>
        <taxon>Halobacteriales</taxon>
        <taxon>Natrialbaceae</taxon>
        <taxon>Natronorubrum</taxon>
    </lineage>
</organism>
<dbReference type="Pfam" id="PF08401">
    <property type="entry name" value="ArdcN"/>
    <property type="match status" value="1"/>
</dbReference>
<accession>A0A1N7GU41</accession>
<dbReference type="STRING" id="308853.SAMN05421752_11593"/>
<keyword evidence="3" id="KW-1185">Reference proteome</keyword>
<dbReference type="Proteomes" id="UP000185936">
    <property type="component" value="Unassembled WGS sequence"/>
</dbReference>
<evidence type="ECO:0000259" key="1">
    <source>
        <dbReference type="Pfam" id="PF08401"/>
    </source>
</evidence>
<sequence length="311" mass="35042">MATSSSTRETFDDSDTRHDEMHSTIETWIQDLVEEVDSAVSSEQFKQWLDVQSRFHDYSHRNTLLIKLQCPHATRVAGYRTWQNEFDRHVNEGETAIWIWAPIIAKQCPECGNSPSYHERSDCEYDDTEPAEWNKGLVGFRPAPVFDISQTEGEPLPELETEANGNAGELVPALLEASSALEVAVEVVSPRKWSHGSAKGVCQYRLEKQPLVEVRDRENEADLAVTLVHEYAHALLHGGIDTEDERSKRELEAEAVAYIVGRYFGLDTSGSAFYLAAWEGDEPETILDRLERISSTAQEIIDVVDEVMGSE</sequence>
<dbReference type="OrthoDB" id="336062at2157"/>
<dbReference type="AlphaFoldDB" id="A0A1N7GU41"/>
<feature type="domain" description="N-terminal" evidence="1">
    <location>
        <begin position="30"/>
        <end position="100"/>
    </location>
</feature>
<reference evidence="3" key="1">
    <citation type="submission" date="2017-01" db="EMBL/GenBank/DDBJ databases">
        <authorList>
            <person name="Varghese N."/>
            <person name="Submissions S."/>
        </authorList>
    </citation>
    <scope>NUCLEOTIDE SEQUENCE [LARGE SCALE GENOMIC DNA]</scope>
    <source>
        <strain evidence="3">type strain: HArc-</strain>
    </source>
</reference>
<dbReference type="RefSeq" id="WP_076610470.1">
    <property type="nucleotide sequence ID" value="NZ_FTNR01000015.1"/>
</dbReference>
<proteinExistence type="predicted"/>
<dbReference type="GO" id="GO:0003697">
    <property type="term" value="F:single-stranded DNA binding"/>
    <property type="evidence" value="ECO:0007669"/>
    <property type="project" value="InterPro"/>
</dbReference>
<gene>
    <name evidence="2" type="ORF">SAMN05421752_11593</name>
</gene>